<sequence>MIIFGIRIRRLWNKKGTSPNKGGRRSEVKRNRNNDASRTNCCLKSHAIPSTEKRGGAELVGAIQYLPASHKASWLTPFALVDLFRKYVNSSKAGRFVTT</sequence>
<dbReference type="AlphaFoldDB" id="A0AAV4SRN8"/>
<evidence type="ECO:0000256" key="1">
    <source>
        <dbReference type="SAM" id="MobiDB-lite"/>
    </source>
</evidence>
<feature type="compositionally biased region" description="Basic and acidic residues" evidence="1">
    <location>
        <begin position="24"/>
        <end position="35"/>
    </location>
</feature>
<name>A0AAV4SRN8_9ARAC</name>
<proteinExistence type="predicted"/>
<dbReference type="EMBL" id="BPLQ01008329">
    <property type="protein sequence ID" value="GIY36604.1"/>
    <property type="molecule type" value="Genomic_DNA"/>
</dbReference>
<gene>
    <name evidence="2" type="ORF">CDAR_111161</name>
</gene>
<feature type="region of interest" description="Disordered" evidence="1">
    <location>
        <begin position="14"/>
        <end position="39"/>
    </location>
</feature>
<dbReference type="Proteomes" id="UP001054837">
    <property type="component" value="Unassembled WGS sequence"/>
</dbReference>
<accession>A0AAV4SRN8</accession>
<keyword evidence="3" id="KW-1185">Reference proteome</keyword>
<evidence type="ECO:0000313" key="3">
    <source>
        <dbReference type="Proteomes" id="UP001054837"/>
    </source>
</evidence>
<protein>
    <submittedName>
        <fullName evidence="2">Uncharacterized protein</fullName>
    </submittedName>
</protein>
<organism evidence="2 3">
    <name type="scientific">Caerostris darwini</name>
    <dbReference type="NCBI Taxonomy" id="1538125"/>
    <lineage>
        <taxon>Eukaryota</taxon>
        <taxon>Metazoa</taxon>
        <taxon>Ecdysozoa</taxon>
        <taxon>Arthropoda</taxon>
        <taxon>Chelicerata</taxon>
        <taxon>Arachnida</taxon>
        <taxon>Araneae</taxon>
        <taxon>Araneomorphae</taxon>
        <taxon>Entelegynae</taxon>
        <taxon>Araneoidea</taxon>
        <taxon>Araneidae</taxon>
        <taxon>Caerostris</taxon>
    </lineage>
</organism>
<evidence type="ECO:0000313" key="2">
    <source>
        <dbReference type="EMBL" id="GIY36604.1"/>
    </source>
</evidence>
<comment type="caution">
    <text evidence="2">The sequence shown here is derived from an EMBL/GenBank/DDBJ whole genome shotgun (WGS) entry which is preliminary data.</text>
</comment>
<reference evidence="2 3" key="1">
    <citation type="submission" date="2021-06" db="EMBL/GenBank/DDBJ databases">
        <title>Caerostris darwini draft genome.</title>
        <authorList>
            <person name="Kono N."/>
            <person name="Arakawa K."/>
        </authorList>
    </citation>
    <scope>NUCLEOTIDE SEQUENCE [LARGE SCALE GENOMIC DNA]</scope>
</reference>